<protein>
    <recommendedName>
        <fullName evidence="3">Las1-domain-containing protein</fullName>
    </recommendedName>
</protein>
<dbReference type="PANTHER" id="PTHR15002">
    <property type="entry name" value="RIBOSOMAL BIOGENESIS PROTEIN LAS1L"/>
    <property type="match status" value="1"/>
</dbReference>
<gene>
    <name evidence="1" type="ORF">EW026_g1180</name>
</gene>
<evidence type="ECO:0008006" key="3">
    <source>
        <dbReference type="Google" id="ProtNLM"/>
    </source>
</evidence>
<keyword evidence="2" id="KW-1185">Reference proteome</keyword>
<dbReference type="GO" id="GO:0000460">
    <property type="term" value="P:maturation of 5.8S rRNA"/>
    <property type="evidence" value="ECO:0007669"/>
    <property type="project" value="TreeGrafter"/>
</dbReference>
<evidence type="ECO:0000313" key="2">
    <source>
        <dbReference type="Proteomes" id="UP000309038"/>
    </source>
</evidence>
<evidence type="ECO:0000313" key="1">
    <source>
        <dbReference type="EMBL" id="THH01500.1"/>
    </source>
</evidence>
<accession>A0A4S4KWT1</accession>
<dbReference type="PANTHER" id="PTHR15002:SF0">
    <property type="entry name" value="RIBOSOMAL BIOGENESIS PROTEIN LAS1L"/>
    <property type="match status" value="1"/>
</dbReference>
<dbReference type="InterPro" id="IPR007174">
    <property type="entry name" value="Las1"/>
</dbReference>
<dbReference type="GO" id="GO:0090730">
    <property type="term" value="C:Las1 complex"/>
    <property type="evidence" value="ECO:0007669"/>
    <property type="project" value="InterPro"/>
</dbReference>
<comment type="caution">
    <text evidence="1">The sequence shown here is derived from an EMBL/GenBank/DDBJ whole genome shotgun (WGS) entry which is preliminary data.</text>
</comment>
<dbReference type="GO" id="GO:0004519">
    <property type="term" value="F:endonuclease activity"/>
    <property type="evidence" value="ECO:0007669"/>
    <property type="project" value="InterPro"/>
</dbReference>
<sequence>MRLPRRVPWASIAELDQVCAWIYTDENDLDAKTLAINRISAWKAITTLPHALESTLSILSVIVQDSSEQGSSSYLHIRQSYASAIIRLVNGLVDPLQVGAYARSIASIATQLNLPAWLVELRHAATHEDLPSIEVLREAARDAMAWLLNNYFIPAINPTAPQPLQASPLRPVLPLLMQYKTLLKITTRDASLRSEYRPEITKILRDIERWIAEAKVAADISAATLDWDTSGSGDDADDTDGRERWALERFSDALLEKGGLVPVSKK</sequence>
<reference evidence="1 2" key="1">
    <citation type="submission" date="2019-02" db="EMBL/GenBank/DDBJ databases">
        <title>Genome sequencing of the rare red list fungi Phlebia centrifuga.</title>
        <authorList>
            <person name="Buettner E."/>
            <person name="Kellner H."/>
        </authorList>
    </citation>
    <scope>NUCLEOTIDE SEQUENCE [LARGE SCALE GENOMIC DNA]</scope>
    <source>
        <strain evidence="1 2">DSM 108282</strain>
    </source>
</reference>
<dbReference type="GO" id="GO:0000470">
    <property type="term" value="P:maturation of LSU-rRNA"/>
    <property type="evidence" value="ECO:0007669"/>
    <property type="project" value="TreeGrafter"/>
</dbReference>
<dbReference type="Pfam" id="PF04031">
    <property type="entry name" value="Las1"/>
    <property type="match status" value="1"/>
</dbReference>
<proteinExistence type="predicted"/>
<organism evidence="1 2">
    <name type="scientific">Hermanssonia centrifuga</name>
    <dbReference type="NCBI Taxonomy" id="98765"/>
    <lineage>
        <taxon>Eukaryota</taxon>
        <taxon>Fungi</taxon>
        <taxon>Dikarya</taxon>
        <taxon>Basidiomycota</taxon>
        <taxon>Agaricomycotina</taxon>
        <taxon>Agaricomycetes</taxon>
        <taxon>Polyporales</taxon>
        <taxon>Meruliaceae</taxon>
        <taxon>Hermanssonia</taxon>
    </lineage>
</organism>
<dbReference type="EMBL" id="SGPJ01000022">
    <property type="protein sequence ID" value="THH01500.1"/>
    <property type="molecule type" value="Genomic_DNA"/>
</dbReference>
<name>A0A4S4KWT1_9APHY</name>
<dbReference type="GO" id="GO:0030687">
    <property type="term" value="C:preribosome, large subunit precursor"/>
    <property type="evidence" value="ECO:0007669"/>
    <property type="project" value="TreeGrafter"/>
</dbReference>
<dbReference type="Proteomes" id="UP000309038">
    <property type="component" value="Unassembled WGS sequence"/>
</dbReference>
<dbReference type="AlphaFoldDB" id="A0A4S4KWT1"/>